<evidence type="ECO:0000313" key="2">
    <source>
        <dbReference type="Proteomes" id="UP001159427"/>
    </source>
</evidence>
<dbReference type="Proteomes" id="UP001159427">
    <property type="component" value="Unassembled WGS sequence"/>
</dbReference>
<name>A0ABN8MIN1_9CNID</name>
<organism evidence="1 2">
    <name type="scientific">Porites evermanni</name>
    <dbReference type="NCBI Taxonomy" id="104178"/>
    <lineage>
        <taxon>Eukaryota</taxon>
        <taxon>Metazoa</taxon>
        <taxon>Cnidaria</taxon>
        <taxon>Anthozoa</taxon>
        <taxon>Hexacorallia</taxon>
        <taxon>Scleractinia</taxon>
        <taxon>Fungiina</taxon>
        <taxon>Poritidae</taxon>
        <taxon>Porites</taxon>
    </lineage>
</organism>
<protein>
    <submittedName>
        <fullName evidence="1">Uncharacterized protein</fullName>
    </submittedName>
</protein>
<proteinExistence type="predicted"/>
<reference evidence="1 2" key="1">
    <citation type="submission" date="2022-05" db="EMBL/GenBank/DDBJ databases">
        <authorList>
            <consortium name="Genoscope - CEA"/>
            <person name="William W."/>
        </authorList>
    </citation>
    <scope>NUCLEOTIDE SEQUENCE [LARGE SCALE GENOMIC DNA]</scope>
</reference>
<accession>A0ABN8MIN1</accession>
<comment type="caution">
    <text evidence="1">The sequence shown here is derived from an EMBL/GenBank/DDBJ whole genome shotgun (WGS) entry which is preliminary data.</text>
</comment>
<dbReference type="EMBL" id="CALNXI010000579">
    <property type="protein sequence ID" value="CAH3029554.1"/>
    <property type="molecule type" value="Genomic_DNA"/>
</dbReference>
<sequence>MIPDADSIKLLGTIVGEVVYSSALHMQLKEFATDIQDNNTCISSNCSLSISSCETEAGDIQEDMKHHQIISPVKEQPVSLQEIHNRCERIKRSLFKTEDEIAEVESQTRTQSA</sequence>
<gene>
    <name evidence="1" type="ORF">PEVE_00036340</name>
</gene>
<keyword evidence="2" id="KW-1185">Reference proteome</keyword>
<evidence type="ECO:0000313" key="1">
    <source>
        <dbReference type="EMBL" id="CAH3029554.1"/>
    </source>
</evidence>